<dbReference type="EMBL" id="UZAJ01040088">
    <property type="protein sequence ID" value="VDP13169.1"/>
    <property type="molecule type" value="Genomic_DNA"/>
</dbReference>
<dbReference type="WBParaSite" id="OFLC_0001320801-mRNA-1">
    <property type="protein sequence ID" value="OFLC_0001320801-mRNA-1"/>
    <property type="gene ID" value="OFLC_0001320801"/>
</dbReference>
<dbReference type="Proteomes" id="UP000267606">
    <property type="component" value="Unassembled WGS sequence"/>
</dbReference>
<protein>
    <submittedName>
        <fullName evidence="3">Kazal-like domain-containing protein</fullName>
    </submittedName>
</protein>
<proteinExistence type="predicted"/>
<reference evidence="1 2" key="2">
    <citation type="submission" date="2018-11" db="EMBL/GenBank/DDBJ databases">
        <authorList>
            <consortium name="Pathogen Informatics"/>
        </authorList>
    </citation>
    <scope>NUCLEOTIDE SEQUENCE [LARGE SCALE GENOMIC DNA]</scope>
</reference>
<evidence type="ECO:0000313" key="3">
    <source>
        <dbReference type="WBParaSite" id="OFLC_0001320801-mRNA-1"/>
    </source>
</evidence>
<gene>
    <name evidence="1" type="ORF">OFLC_LOCUS13207</name>
</gene>
<evidence type="ECO:0000313" key="2">
    <source>
        <dbReference type="Proteomes" id="UP000267606"/>
    </source>
</evidence>
<dbReference type="AlphaFoldDB" id="A0A183I0E5"/>
<reference evidence="3" key="1">
    <citation type="submission" date="2016-06" db="UniProtKB">
        <authorList>
            <consortium name="WormBaseParasite"/>
        </authorList>
    </citation>
    <scope>IDENTIFICATION</scope>
</reference>
<keyword evidence="2" id="KW-1185">Reference proteome</keyword>
<name>A0A183I0E5_9BILA</name>
<sequence length="111" mass="13075">MARQDLRTKRMNDMRVNQYYTSMTKGKDISNTMQSFTRNDKTDDDKKICGWQTMPRGVCCNTYHLSRVPTNVDKTCFKDPCVQHRTFRSYPPAQCFTTRYAILRSLCNVIE</sequence>
<accession>A0A183I0E5</accession>
<organism evidence="3">
    <name type="scientific">Onchocerca flexuosa</name>
    <dbReference type="NCBI Taxonomy" id="387005"/>
    <lineage>
        <taxon>Eukaryota</taxon>
        <taxon>Metazoa</taxon>
        <taxon>Ecdysozoa</taxon>
        <taxon>Nematoda</taxon>
        <taxon>Chromadorea</taxon>
        <taxon>Rhabditida</taxon>
        <taxon>Spirurina</taxon>
        <taxon>Spiruromorpha</taxon>
        <taxon>Filarioidea</taxon>
        <taxon>Onchocercidae</taxon>
        <taxon>Onchocerca</taxon>
    </lineage>
</organism>
<evidence type="ECO:0000313" key="1">
    <source>
        <dbReference type="EMBL" id="VDP13169.1"/>
    </source>
</evidence>